<protein>
    <recommendedName>
        <fullName evidence="3">beta-glucosidase</fullName>
        <ecNumber evidence="3">3.2.1.21</ecNumber>
    </recommendedName>
</protein>
<dbReference type="Gene3D" id="3.20.20.300">
    <property type="entry name" value="Glycoside hydrolase, family 3, N-terminal domain"/>
    <property type="match status" value="2"/>
</dbReference>
<evidence type="ECO:0000256" key="2">
    <source>
        <dbReference type="ARBA" id="ARBA00005336"/>
    </source>
</evidence>
<dbReference type="InterPro" id="IPR001764">
    <property type="entry name" value="Glyco_hydro_3_N"/>
</dbReference>
<evidence type="ECO:0000256" key="4">
    <source>
        <dbReference type="ARBA" id="ARBA00022729"/>
    </source>
</evidence>
<dbReference type="SUPFAM" id="SSF51445">
    <property type="entry name" value="(Trans)glycosidases"/>
    <property type="match status" value="1"/>
</dbReference>
<dbReference type="PRINTS" id="PR00133">
    <property type="entry name" value="GLHYDRLASE3"/>
</dbReference>
<keyword evidence="6" id="KW-0326">Glycosidase</keyword>
<evidence type="ECO:0000313" key="9">
    <source>
        <dbReference type="Proteomes" id="UP000824469"/>
    </source>
</evidence>
<sequence>VILLLCFAFVWVEAEYVQYKDPSQPLIAWAEDFLRRMTLEEKIGQMTQIERTVASADVMKQYYSGGVLSGGGSVPTPKASPADWVNMVNEFQKGAMSTRLQIPMIYGIDGVHGHNNVYGATIFPHNVGLGATRDPDLVKRIGAATALEIRATDIPYTFAPCIAVCRDPRWGRCYESYSEEPTIVKAMTEIIFGLQGAPPVNATKGIPYVAGQRNVAACAKHFVGDGGTTKGINENNTVINYKDWQGIDRITSPPDSNYYLSVMDGVGAGIDMVMVPFNYTDFINDLTYQVKGGFISKNRINDAMRRILRVKFSMGLFEHPMADLSLADLVGSKELRDLAREAVRKSL</sequence>
<evidence type="ECO:0000256" key="6">
    <source>
        <dbReference type="ARBA" id="ARBA00023295"/>
    </source>
</evidence>
<dbReference type="Pfam" id="PF00933">
    <property type="entry name" value="Glyco_hydro_3"/>
    <property type="match status" value="1"/>
</dbReference>
<comment type="caution">
    <text evidence="8">The sequence shown here is derived from an EMBL/GenBank/DDBJ whole genome shotgun (WGS) entry which is preliminary data.</text>
</comment>
<dbReference type="EC" id="3.2.1.21" evidence="3"/>
<evidence type="ECO:0000256" key="3">
    <source>
        <dbReference type="ARBA" id="ARBA00012744"/>
    </source>
</evidence>
<organism evidence="8 9">
    <name type="scientific">Taxus chinensis</name>
    <name type="common">Chinese yew</name>
    <name type="synonym">Taxus wallichiana var. chinensis</name>
    <dbReference type="NCBI Taxonomy" id="29808"/>
    <lineage>
        <taxon>Eukaryota</taxon>
        <taxon>Viridiplantae</taxon>
        <taxon>Streptophyta</taxon>
        <taxon>Embryophyta</taxon>
        <taxon>Tracheophyta</taxon>
        <taxon>Spermatophyta</taxon>
        <taxon>Pinopsida</taxon>
        <taxon>Pinidae</taxon>
        <taxon>Conifers II</taxon>
        <taxon>Cupressales</taxon>
        <taxon>Taxaceae</taxon>
        <taxon>Taxus</taxon>
    </lineage>
</organism>
<comment type="catalytic activity">
    <reaction evidence="1">
        <text>Hydrolysis of terminal, non-reducing beta-D-glucosyl residues with release of beta-D-glucose.</text>
        <dbReference type="EC" id="3.2.1.21"/>
    </reaction>
</comment>
<feature type="non-terminal residue" evidence="8">
    <location>
        <position position="1"/>
    </location>
</feature>
<dbReference type="PANTHER" id="PTHR30620:SF16">
    <property type="entry name" value="LYSOSOMAL BETA GLUCOSIDASE"/>
    <property type="match status" value="1"/>
</dbReference>
<name>A0AA38F5U5_TAXCH</name>
<dbReference type="InterPro" id="IPR017853">
    <property type="entry name" value="GH"/>
</dbReference>
<keyword evidence="4" id="KW-0732">Signal</keyword>
<evidence type="ECO:0000256" key="5">
    <source>
        <dbReference type="ARBA" id="ARBA00022801"/>
    </source>
</evidence>
<dbReference type="Proteomes" id="UP000824469">
    <property type="component" value="Unassembled WGS sequence"/>
</dbReference>
<dbReference type="OMA" id="FCELALC"/>
<gene>
    <name evidence="8" type="ORF">KI387_041401</name>
</gene>
<dbReference type="GO" id="GO:0009251">
    <property type="term" value="P:glucan catabolic process"/>
    <property type="evidence" value="ECO:0007669"/>
    <property type="project" value="TreeGrafter"/>
</dbReference>
<feature type="non-terminal residue" evidence="8">
    <location>
        <position position="347"/>
    </location>
</feature>
<dbReference type="PANTHER" id="PTHR30620">
    <property type="entry name" value="PERIPLASMIC BETA-GLUCOSIDASE-RELATED"/>
    <property type="match status" value="1"/>
</dbReference>
<evidence type="ECO:0000259" key="7">
    <source>
        <dbReference type="Pfam" id="PF00933"/>
    </source>
</evidence>
<keyword evidence="9" id="KW-1185">Reference proteome</keyword>
<dbReference type="GO" id="GO:0008422">
    <property type="term" value="F:beta-glucosidase activity"/>
    <property type="evidence" value="ECO:0007669"/>
    <property type="project" value="UniProtKB-EC"/>
</dbReference>
<dbReference type="InterPro" id="IPR051915">
    <property type="entry name" value="Cellulose_Degrad_GH3"/>
</dbReference>
<reference evidence="8 9" key="1">
    <citation type="journal article" date="2021" name="Nat. Plants">
        <title>The Taxus genome provides insights into paclitaxel biosynthesis.</title>
        <authorList>
            <person name="Xiong X."/>
            <person name="Gou J."/>
            <person name="Liao Q."/>
            <person name="Li Y."/>
            <person name="Zhou Q."/>
            <person name="Bi G."/>
            <person name="Li C."/>
            <person name="Du R."/>
            <person name="Wang X."/>
            <person name="Sun T."/>
            <person name="Guo L."/>
            <person name="Liang H."/>
            <person name="Lu P."/>
            <person name="Wu Y."/>
            <person name="Zhang Z."/>
            <person name="Ro D.K."/>
            <person name="Shang Y."/>
            <person name="Huang S."/>
            <person name="Yan J."/>
        </authorList>
    </citation>
    <scope>NUCLEOTIDE SEQUENCE [LARGE SCALE GENOMIC DNA]</scope>
    <source>
        <strain evidence="8">Ta-2019</strain>
    </source>
</reference>
<dbReference type="EMBL" id="JAHRHJ020001188">
    <property type="protein sequence ID" value="KAH9293394.1"/>
    <property type="molecule type" value="Genomic_DNA"/>
</dbReference>
<dbReference type="AlphaFoldDB" id="A0AA38F5U5"/>
<feature type="domain" description="Glycoside hydrolase family 3 N-terminal" evidence="7">
    <location>
        <begin position="38"/>
        <end position="231"/>
    </location>
</feature>
<evidence type="ECO:0000313" key="8">
    <source>
        <dbReference type="EMBL" id="KAH9293394.1"/>
    </source>
</evidence>
<comment type="similarity">
    <text evidence="2">Belongs to the glycosyl hydrolase 3 family.</text>
</comment>
<evidence type="ECO:0000256" key="1">
    <source>
        <dbReference type="ARBA" id="ARBA00000448"/>
    </source>
</evidence>
<keyword evidence="5" id="KW-0378">Hydrolase</keyword>
<dbReference type="InterPro" id="IPR036962">
    <property type="entry name" value="Glyco_hydro_3_N_sf"/>
</dbReference>
<accession>A0AA38F5U5</accession>
<proteinExistence type="inferred from homology"/>